<evidence type="ECO:0000313" key="2">
    <source>
        <dbReference type="Proteomes" id="UP000218334"/>
    </source>
</evidence>
<organism evidence="1 2">
    <name type="scientific">Armillaria solidipes</name>
    <dbReference type="NCBI Taxonomy" id="1076256"/>
    <lineage>
        <taxon>Eukaryota</taxon>
        <taxon>Fungi</taxon>
        <taxon>Dikarya</taxon>
        <taxon>Basidiomycota</taxon>
        <taxon>Agaricomycotina</taxon>
        <taxon>Agaricomycetes</taxon>
        <taxon>Agaricomycetidae</taxon>
        <taxon>Agaricales</taxon>
        <taxon>Marasmiineae</taxon>
        <taxon>Physalacriaceae</taxon>
        <taxon>Armillaria</taxon>
    </lineage>
</organism>
<reference evidence="2" key="1">
    <citation type="journal article" date="2017" name="Nat. Ecol. Evol.">
        <title>Genome expansion and lineage-specific genetic innovations in the forest pathogenic fungi Armillaria.</title>
        <authorList>
            <person name="Sipos G."/>
            <person name="Prasanna A.N."/>
            <person name="Walter M.C."/>
            <person name="O'Connor E."/>
            <person name="Balint B."/>
            <person name="Krizsan K."/>
            <person name="Kiss B."/>
            <person name="Hess J."/>
            <person name="Varga T."/>
            <person name="Slot J."/>
            <person name="Riley R."/>
            <person name="Boka B."/>
            <person name="Rigling D."/>
            <person name="Barry K."/>
            <person name="Lee J."/>
            <person name="Mihaltcheva S."/>
            <person name="LaButti K."/>
            <person name="Lipzen A."/>
            <person name="Waldron R."/>
            <person name="Moloney N.M."/>
            <person name="Sperisen C."/>
            <person name="Kredics L."/>
            <person name="Vagvoelgyi C."/>
            <person name="Patrignani A."/>
            <person name="Fitzpatrick D."/>
            <person name="Nagy I."/>
            <person name="Doyle S."/>
            <person name="Anderson J.B."/>
            <person name="Grigoriev I.V."/>
            <person name="Gueldener U."/>
            <person name="Muensterkoetter M."/>
            <person name="Nagy L.G."/>
        </authorList>
    </citation>
    <scope>NUCLEOTIDE SEQUENCE [LARGE SCALE GENOMIC DNA]</scope>
    <source>
        <strain evidence="2">28-4</strain>
    </source>
</reference>
<dbReference type="AlphaFoldDB" id="A0A2H3CM08"/>
<name>A0A2H3CM08_9AGAR</name>
<sequence>MRAQLLSVFRCCFRASIMSFFRLRWTIAPFFLHHFIFLAEEIRVLRVYIAIRSVPRYCFRSRLFTGAQLRNISIPHRYICTLLTMFHPLHSRNISVPACFAKHVFCYLGTAPSSFPMCSTSEY</sequence>
<proteinExistence type="predicted"/>
<keyword evidence="2" id="KW-1185">Reference proteome</keyword>
<dbReference type="EMBL" id="KZ293416">
    <property type="protein sequence ID" value="PBK76336.1"/>
    <property type="molecule type" value="Genomic_DNA"/>
</dbReference>
<dbReference type="Proteomes" id="UP000218334">
    <property type="component" value="Unassembled WGS sequence"/>
</dbReference>
<gene>
    <name evidence="1" type="ORF">ARMSODRAFT_222873</name>
</gene>
<protein>
    <submittedName>
        <fullName evidence="1">Uncharacterized protein</fullName>
    </submittedName>
</protein>
<evidence type="ECO:0000313" key="1">
    <source>
        <dbReference type="EMBL" id="PBK76336.1"/>
    </source>
</evidence>
<accession>A0A2H3CM08</accession>